<dbReference type="GO" id="GO:0016787">
    <property type="term" value="F:hydrolase activity"/>
    <property type="evidence" value="ECO:0007669"/>
    <property type="project" value="InterPro"/>
</dbReference>
<dbReference type="EMBL" id="VGJX01000616">
    <property type="protein sequence ID" value="MBM3275537.1"/>
    <property type="molecule type" value="Genomic_DNA"/>
</dbReference>
<name>A0A938BJP5_9BACT</name>
<organism evidence="3 4">
    <name type="scientific">Candidatus Tanganyikabacteria bacterium</name>
    <dbReference type="NCBI Taxonomy" id="2961651"/>
    <lineage>
        <taxon>Bacteria</taxon>
        <taxon>Bacillati</taxon>
        <taxon>Candidatus Sericytochromatia</taxon>
        <taxon>Candidatus Tanganyikabacteria</taxon>
    </lineage>
</organism>
<evidence type="ECO:0000313" key="3">
    <source>
        <dbReference type="EMBL" id="MBM3275537.1"/>
    </source>
</evidence>
<dbReference type="AlphaFoldDB" id="A0A938BJP5"/>
<reference evidence="3 4" key="1">
    <citation type="submission" date="2019-03" db="EMBL/GenBank/DDBJ databases">
        <title>Lake Tanganyika Metagenome-Assembled Genomes (MAGs).</title>
        <authorList>
            <person name="Tran P."/>
        </authorList>
    </citation>
    <scope>NUCLEOTIDE SEQUENCE [LARGE SCALE GENOMIC DNA]</scope>
    <source>
        <strain evidence="3">K_DeepCast_65m_m2_236</strain>
    </source>
</reference>
<accession>A0A938BJP5</accession>
<dbReference type="SUPFAM" id="SSF53187">
    <property type="entry name" value="Zn-dependent exopeptidases"/>
    <property type="match status" value="1"/>
</dbReference>
<dbReference type="Pfam" id="PF01546">
    <property type="entry name" value="Peptidase_M20"/>
    <property type="match status" value="1"/>
</dbReference>
<dbReference type="PANTHER" id="PTHR43808:SF8">
    <property type="entry name" value="PEPTIDASE M20 DIMERISATION DOMAIN-CONTAINING PROTEIN"/>
    <property type="match status" value="1"/>
</dbReference>
<proteinExistence type="predicted"/>
<evidence type="ECO:0000256" key="2">
    <source>
        <dbReference type="SAM" id="SignalP"/>
    </source>
</evidence>
<comment type="caution">
    <text evidence="3">The sequence shown here is derived from an EMBL/GenBank/DDBJ whole genome shotgun (WGS) entry which is preliminary data.</text>
</comment>
<keyword evidence="1" id="KW-0862">Zinc</keyword>
<evidence type="ECO:0000256" key="1">
    <source>
        <dbReference type="ARBA" id="ARBA00022833"/>
    </source>
</evidence>
<dbReference type="Proteomes" id="UP000703893">
    <property type="component" value="Unassembled WGS sequence"/>
</dbReference>
<dbReference type="InterPro" id="IPR050072">
    <property type="entry name" value="Peptidase_M20A"/>
</dbReference>
<feature type="non-terminal residue" evidence="3">
    <location>
        <position position="269"/>
    </location>
</feature>
<dbReference type="InterPro" id="IPR002933">
    <property type="entry name" value="Peptidase_M20"/>
</dbReference>
<evidence type="ECO:0000313" key="4">
    <source>
        <dbReference type="Proteomes" id="UP000703893"/>
    </source>
</evidence>
<gene>
    <name evidence="3" type="ORF">FJZ00_10305</name>
</gene>
<protein>
    <submittedName>
        <fullName evidence="3">M20/M25/M40 family metallo-hydrolase</fullName>
    </submittedName>
</protein>
<keyword evidence="2" id="KW-0732">Signal</keyword>
<dbReference type="PANTHER" id="PTHR43808">
    <property type="entry name" value="ACETYLORNITHINE DEACETYLASE"/>
    <property type="match status" value="1"/>
</dbReference>
<dbReference type="Gene3D" id="3.40.630.10">
    <property type="entry name" value="Zn peptidases"/>
    <property type="match status" value="1"/>
</dbReference>
<sequence>MRSTFKHPVGAPPAPSALLLAVALAAVQPLAALTAHATPQAGAPWQDADRDRLRDEAVAKLQALLRIDTSNPPGNEAPAAELVATWLRAAGIEAKLHETAPGRKAVVARLKGSGAREPLLLLNHLDVVPAEAEKWTHPPFSGTRAGNEIWGRGALDMKNLGVMQLVAFLELKRTGAKLDRDVIFCATPDEEAGGEFGVGWLVKNARADIQASEVLNEGSMGIRPLGGKPLVGIACAERGALWVRLKAGGKPGHGSLDRPDGATRKLLRA</sequence>
<feature type="signal peptide" evidence="2">
    <location>
        <begin position="1"/>
        <end position="37"/>
    </location>
</feature>
<feature type="chain" id="PRO_5036759933" evidence="2">
    <location>
        <begin position="38"/>
        <end position="269"/>
    </location>
</feature>